<organism evidence="2 3">
    <name type="scientific">Hypocrea jecorina (strain ATCC 56765 / BCRC 32924 / NRRL 11460 / Rut C-30)</name>
    <name type="common">Trichoderma reesei</name>
    <dbReference type="NCBI Taxonomy" id="1344414"/>
    <lineage>
        <taxon>Eukaryota</taxon>
        <taxon>Fungi</taxon>
        <taxon>Dikarya</taxon>
        <taxon>Ascomycota</taxon>
        <taxon>Pezizomycotina</taxon>
        <taxon>Sordariomycetes</taxon>
        <taxon>Hypocreomycetidae</taxon>
        <taxon>Hypocreales</taxon>
        <taxon>Hypocreaceae</taxon>
        <taxon>Trichoderma</taxon>
    </lineage>
</organism>
<dbReference type="HOGENOM" id="CLU_037053_0_0_1"/>
<dbReference type="Proteomes" id="UP000024376">
    <property type="component" value="Unassembled WGS sequence"/>
</dbReference>
<dbReference type="AlphaFoldDB" id="A0A024SBA2"/>
<evidence type="ECO:0000313" key="3">
    <source>
        <dbReference type="Proteomes" id="UP000024376"/>
    </source>
</evidence>
<evidence type="ECO:0000256" key="1">
    <source>
        <dbReference type="SAM" id="MobiDB-lite"/>
    </source>
</evidence>
<evidence type="ECO:0000313" key="2">
    <source>
        <dbReference type="EMBL" id="ETS02624.1"/>
    </source>
</evidence>
<accession>A0A024SBA2</accession>
<dbReference type="EMBL" id="KI911145">
    <property type="protein sequence ID" value="ETS02624.1"/>
    <property type="molecule type" value="Genomic_DNA"/>
</dbReference>
<gene>
    <name evidence="2" type="ORF">M419DRAFT_77987</name>
</gene>
<name>A0A024SBA2_HYPJR</name>
<dbReference type="KEGG" id="trr:M419DRAFT_77987"/>
<feature type="region of interest" description="Disordered" evidence="1">
    <location>
        <begin position="26"/>
        <end position="47"/>
    </location>
</feature>
<sequence length="444" mass="49748">MNNYDPSTGQVYREWTVAGRISASSDHDWSRRRPYPQFRPRGPRGPRSLTDMAVNVIADNIGDVSEELLGAMPVQLVWRIWRFLEARGVSLHAWKLFSALLLREDDEKSLGLYRFRQHICHPNVSDLKWYTKPLTSLTTEFITHLVLSGGSEFTVHDMLSLADLKNLGVLEIIQPADETGGYFPDVSDNLIRGWTETQDPFPMLRILRIWGDRSTSKNCLRWVAKFPSLALFDVTGSKKGWGNPMEEAAEAGWTVTDLSGGQENSLLKNLMLLVPDEHVNKTRDSIKSVDADLVTLCSDSQCAIKFVPNREAPPLLDYLTDTGKVYLPSWDPDAALREAGACHGVAFEAWAFWLYSFLGQLSGDIDMANQGLFVDKQAVAGPFVLPSRPMACLFLGHSGRGGISSKPSYVSRGFHALNNGFRMANPRPTQKRKLLHEMLHSLSR</sequence>
<protein>
    <submittedName>
        <fullName evidence="2">Uncharacterized protein</fullName>
    </submittedName>
</protein>
<proteinExistence type="predicted"/>
<reference evidence="3" key="1">
    <citation type="journal article" date="2013" name="Ind. Biotechnol.">
        <title>Comparative genomics analysis of Trichoderma reesei strains.</title>
        <authorList>
            <person name="Koike H."/>
            <person name="Aerts A."/>
            <person name="LaButti K."/>
            <person name="Grigoriev I.V."/>
            <person name="Baker S.E."/>
        </authorList>
    </citation>
    <scope>NUCLEOTIDE SEQUENCE [LARGE SCALE GENOMIC DNA]</scope>
    <source>
        <strain evidence="3">ATCC 56765 / BCRC 32924 / NRRL 11460 / Rut C-30</strain>
    </source>
</reference>
<dbReference type="OrthoDB" id="5273928at2759"/>